<reference evidence="2" key="1">
    <citation type="journal article" date="2002" name="DNA Res.">
        <title>Complete genomic sequence of nitrogen-fixing symbiotic bacterium Bradyrhizobium japonicum USDA110.</title>
        <authorList>
            <person name="Kaneko T."/>
            <person name="Nakamura Y."/>
            <person name="Sato S."/>
            <person name="Minamisawa K."/>
            <person name="Uchiumi T."/>
            <person name="Sasamoto S."/>
            <person name="Watanabe A."/>
            <person name="Idesawa K."/>
            <person name="Iriguchi M."/>
            <person name="Kawashima K."/>
            <person name="Kohara M."/>
            <person name="Matsumoto M."/>
            <person name="Shimpo S."/>
            <person name="Tsuruoka H."/>
            <person name="Wada T."/>
            <person name="Yamada M."/>
            <person name="Tabata S."/>
        </authorList>
    </citation>
    <scope>NUCLEOTIDE SEQUENCE [LARGE SCALE GENOMIC DNA]</scope>
    <source>
        <strain evidence="2">JCM 10833 / BCRC 13528 / IAM 13628 / NBRC 14792 / USDA 110</strain>
    </source>
</reference>
<evidence type="ECO:0000313" key="2">
    <source>
        <dbReference type="Proteomes" id="UP000002526"/>
    </source>
</evidence>
<sequence>MGGMAGAPAADGPGELRTGLAVIRAAAEILDDLAAGLAIEQVTRRGCLGHFLQAVRAMRFHGFDPERRFSVSALRGQRMVELRIVEPGIVIHGAVGALEAAEEIIEARMRATRNPAPALRLTFYDRDLHGRQPRR</sequence>
<evidence type="ECO:0000313" key="1">
    <source>
        <dbReference type="EMBL" id="BAC50946.1"/>
    </source>
</evidence>
<dbReference type="EMBL" id="BA000040">
    <property type="protein sequence ID" value="BAC50946.1"/>
    <property type="molecule type" value="Genomic_DNA"/>
</dbReference>
<dbReference type="KEGG" id="bja:bll5681"/>
<dbReference type="AlphaFoldDB" id="Q89IF8"/>
<dbReference type="OrthoDB" id="8254651at2"/>
<dbReference type="eggNOG" id="ENOG5030MA8">
    <property type="taxonomic scope" value="Bacteria"/>
</dbReference>
<gene>
    <name evidence="1" type="ordered locus">bll5681</name>
</gene>
<protein>
    <submittedName>
        <fullName evidence="1">Bll5681 protein</fullName>
    </submittedName>
</protein>
<keyword evidence="2" id="KW-1185">Reference proteome</keyword>
<dbReference type="EnsemblBacteria" id="BAC50946">
    <property type="protein sequence ID" value="BAC50946"/>
    <property type="gene ID" value="BAC50946"/>
</dbReference>
<organism evidence="1 2">
    <name type="scientific">Bradyrhizobium diazoefficiens (strain JCM 10833 / BCRC 13528 / IAM 13628 / NBRC 14792 / USDA 110)</name>
    <dbReference type="NCBI Taxonomy" id="224911"/>
    <lineage>
        <taxon>Bacteria</taxon>
        <taxon>Pseudomonadati</taxon>
        <taxon>Pseudomonadota</taxon>
        <taxon>Alphaproteobacteria</taxon>
        <taxon>Hyphomicrobiales</taxon>
        <taxon>Nitrobacteraceae</taxon>
        <taxon>Bradyrhizobium</taxon>
    </lineage>
</organism>
<dbReference type="HOGENOM" id="CLU_1881733_0_0_5"/>
<dbReference type="Proteomes" id="UP000002526">
    <property type="component" value="Chromosome"/>
</dbReference>
<proteinExistence type="predicted"/>
<name>Q89IF8_BRADU</name>
<dbReference type="InParanoid" id="Q89IF8"/>
<accession>Q89IF8</accession>